<name>A0ABQ7MZF5_BRACM</name>
<sequence length="72" mass="8356">MASTQIVGFDNMERMSLNNCSLQPRLGSRFVNKDIPTIDTRLLELAFQSTSYGVKESWFVLFVRFIDETIYN</sequence>
<keyword evidence="2" id="KW-1185">Reference proteome</keyword>
<reference evidence="1 2" key="1">
    <citation type="submission" date="2021-03" db="EMBL/GenBank/DDBJ databases">
        <authorList>
            <person name="King G.J."/>
            <person name="Bancroft I."/>
            <person name="Baten A."/>
            <person name="Bloomfield J."/>
            <person name="Borpatragohain P."/>
            <person name="He Z."/>
            <person name="Irish N."/>
            <person name="Irwin J."/>
            <person name="Liu K."/>
            <person name="Mauleon R.P."/>
            <person name="Moore J."/>
            <person name="Morris R."/>
            <person name="Ostergaard L."/>
            <person name="Wang B."/>
            <person name="Wells R."/>
        </authorList>
    </citation>
    <scope>NUCLEOTIDE SEQUENCE [LARGE SCALE GENOMIC DNA]</scope>
    <source>
        <strain evidence="1">R-o-18</strain>
        <tissue evidence="1">Leaf</tissue>
    </source>
</reference>
<organism evidence="1 2">
    <name type="scientific">Brassica rapa subsp. trilocularis</name>
    <dbReference type="NCBI Taxonomy" id="1813537"/>
    <lineage>
        <taxon>Eukaryota</taxon>
        <taxon>Viridiplantae</taxon>
        <taxon>Streptophyta</taxon>
        <taxon>Embryophyta</taxon>
        <taxon>Tracheophyta</taxon>
        <taxon>Spermatophyta</taxon>
        <taxon>Magnoliopsida</taxon>
        <taxon>eudicotyledons</taxon>
        <taxon>Gunneridae</taxon>
        <taxon>Pentapetalae</taxon>
        <taxon>rosids</taxon>
        <taxon>malvids</taxon>
        <taxon>Brassicales</taxon>
        <taxon>Brassicaceae</taxon>
        <taxon>Brassiceae</taxon>
        <taxon>Brassica</taxon>
    </lineage>
</organism>
<gene>
    <name evidence="1" type="primary">A03p017740.1_BraROA</name>
    <name evidence="1" type="ORF">IGI04_010186</name>
</gene>
<dbReference type="Proteomes" id="UP000823674">
    <property type="component" value="Chromosome A03"/>
</dbReference>
<protein>
    <submittedName>
        <fullName evidence="1">Uncharacterized protein</fullName>
    </submittedName>
</protein>
<comment type="caution">
    <text evidence="1">The sequence shown here is derived from an EMBL/GenBank/DDBJ whole genome shotgun (WGS) entry which is preliminary data.</text>
</comment>
<evidence type="ECO:0000313" key="2">
    <source>
        <dbReference type="Proteomes" id="UP000823674"/>
    </source>
</evidence>
<dbReference type="EMBL" id="JADBGQ010000003">
    <property type="protein sequence ID" value="KAG5404067.1"/>
    <property type="molecule type" value="Genomic_DNA"/>
</dbReference>
<proteinExistence type="predicted"/>
<evidence type="ECO:0000313" key="1">
    <source>
        <dbReference type="EMBL" id="KAG5404067.1"/>
    </source>
</evidence>
<accession>A0ABQ7MZF5</accession>